<accession>A0A1E4SWA9</accession>
<sequence length="1357" mass="153733">MESTPDLDSVVNAPDQPLEDVSNPDSNMLEYSPLIDNFTKNEPIFDNELLFPTPRESEITHFENGSLNSATIESIITHLSSPEIIDYQFLVDFFLTFREYIDSLPLLELILCRLIWCLRAASSTDDTNKAKIGNLALVRTFVLLRHWLLNHFQDDFINNCQLRQLFTEAINGIVKYPIFISSTDSLQTKVIVDLKKIYIRLCNVYWSTTSLERLGNVDILTYDIPAYESISSSRLSILGLKQLRNPSARRSGILSMVEKRSSDATNLLLQEHAEATKGNNILETILRSKSNKNAKQLNSDKFILHPKGSLVSLEANKPPSENIRRLSTLDNLYNNILEDVRATPIQGVKTISDPHYDENKENGFALNGKVDVFSDSKINTIVPNTPTKKVKKSTPAIQKSTKPEMSQHPLKSNSDLKTKKKKNFLMSIFHSKEQQSTTSKKTPTQKAAQPNIEKTASEDAEEEKIIISDDKLDLLSSRVITEYQNLMADSPSFRKRLSRQLLNNSSKQSVLSICLNLNELHEMTEDYTHDSPSKVAPKRKDDTLDSTELLNNFNNKLHQVDDLEPKTDLHDITDLNSFRDDCSDPDTDAMIQAINRVSAPSFKSPSVTMNWSNSLDVSNSGNGIEDIAQNEGDNDSDPITQEEVDLISVLTGNSNLSATAQQDVIITTEISTCVDASSDNADVLAVKSRSAVSENADEQHDQDIKLPTDSVGASEGQEVRDISLMSSSEEDEYDDSEDDGDIAEIPTDFRSSINGNGDQNLDLQNRFSINIISRNSHISTKSYMTYDSGLSFESKRYSRNFSKMDNKLRKKGSFGDLRIVSPPDNTRSPVYETDTENEDGEIYFDSLNGEEKKNISSESILNFEEPILLRELPFYDDSNNDEHDDLDQASATPEAMMTNRDTIDSFKSGDSTVSMIPSPTVSYLLPYPGISQTAIAELAAIPDERFGNDPISHALCKLKGGSSCFLPQVEIGLNDEQSRSEANIHEEDESDGDFNNLLLEDDNRSSLIDEMKLENKVRDLFISRNPNEVAIENRLQRKETARSSKFEISILSTTPKKALNVGKSMSIEEAMYKGNHIPFILSYESETLAEQFTMIERDSLLEIDWKELIHLKWDTAMNPYNSWLRLLLDRHDKHGLNIITLRFNLMTNWTVSEILLSKDPNVRVKTISRFIRIAHKCKNLQNYATMYQIVLALNTNIIKNLKMTWKKLDVADLLLYKNLRDLTSPDKNFLNFRNELDHVKATKGIIPFLALDLSDLTVNSEKPTIVKDINKEKAGLTDDEDEIEKEKEDVDEDDEYELINIEKFRVSCSILKKILRFIEWSKLYDFKIDQDLLSKCLYISSLSEEEMHYCFDNLVEA</sequence>
<dbReference type="STRING" id="983967.A0A1E4SWA9"/>
<evidence type="ECO:0000313" key="7">
    <source>
        <dbReference type="EMBL" id="ODV83779.1"/>
    </source>
</evidence>
<keyword evidence="3" id="KW-0175">Coiled coil</keyword>
<dbReference type="SMART" id="SM00147">
    <property type="entry name" value="RasGEF"/>
    <property type="match status" value="1"/>
</dbReference>
<dbReference type="CDD" id="cd06224">
    <property type="entry name" value="REM"/>
    <property type="match status" value="1"/>
</dbReference>
<keyword evidence="1 2" id="KW-0344">Guanine-nucleotide releasing factor</keyword>
<dbReference type="EMBL" id="KV453861">
    <property type="protein sequence ID" value="ODV83779.1"/>
    <property type="molecule type" value="Genomic_DNA"/>
</dbReference>
<feature type="compositionally biased region" description="Polar residues" evidence="4">
    <location>
        <begin position="395"/>
        <end position="404"/>
    </location>
</feature>
<dbReference type="PANTHER" id="PTHR23113:SF363">
    <property type="entry name" value="PROTEIN SON OF SEVENLESS"/>
    <property type="match status" value="1"/>
</dbReference>
<evidence type="ECO:0000256" key="1">
    <source>
        <dbReference type="ARBA" id="ARBA00022658"/>
    </source>
</evidence>
<dbReference type="Gene3D" id="1.10.840.10">
    <property type="entry name" value="Ras guanine-nucleotide exchange factors catalytic domain"/>
    <property type="match status" value="1"/>
</dbReference>
<feature type="region of interest" description="Disordered" evidence="4">
    <location>
        <begin position="814"/>
        <end position="833"/>
    </location>
</feature>
<feature type="region of interest" description="Disordered" evidence="4">
    <location>
        <begin position="383"/>
        <end position="417"/>
    </location>
</feature>
<dbReference type="InterPro" id="IPR008937">
    <property type="entry name" value="Ras-like_GEF"/>
</dbReference>
<dbReference type="Proteomes" id="UP000094801">
    <property type="component" value="Unassembled WGS sequence"/>
</dbReference>
<dbReference type="GO" id="GO:0005085">
    <property type="term" value="F:guanyl-nucleotide exchange factor activity"/>
    <property type="evidence" value="ECO:0007669"/>
    <property type="project" value="UniProtKB-KW"/>
</dbReference>
<dbReference type="OrthoDB" id="10254377at2759"/>
<feature type="region of interest" description="Disordered" evidence="4">
    <location>
        <begin position="1"/>
        <end position="24"/>
    </location>
</feature>
<feature type="compositionally biased region" description="Low complexity" evidence="4">
    <location>
        <begin position="434"/>
        <end position="449"/>
    </location>
</feature>
<feature type="domain" description="N-terminal Ras-GEF" evidence="6">
    <location>
        <begin position="63"/>
        <end position="195"/>
    </location>
</feature>
<proteinExistence type="predicted"/>
<dbReference type="SMART" id="SM00229">
    <property type="entry name" value="RasGEFN"/>
    <property type="match status" value="1"/>
</dbReference>
<feature type="region of interest" description="Disordered" evidence="4">
    <location>
        <begin position="691"/>
        <end position="757"/>
    </location>
</feature>
<name>A0A1E4SWA9_9ASCO</name>
<evidence type="ECO:0000256" key="4">
    <source>
        <dbReference type="SAM" id="MobiDB-lite"/>
    </source>
</evidence>
<dbReference type="PANTHER" id="PTHR23113">
    <property type="entry name" value="GUANINE NUCLEOTIDE EXCHANGE FACTOR"/>
    <property type="match status" value="1"/>
</dbReference>
<reference evidence="8" key="1">
    <citation type="submission" date="2016-04" db="EMBL/GenBank/DDBJ databases">
        <title>Comparative genomics of biotechnologically important yeasts.</title>
        <authorList>
            <consortium name="DOE Joint Genome Institute"/>
            <person name="Riley R."/>
            <person name="Haridas S."/>
            <person name="Wolfe K.H."/>
            <person name="Lopes M.R."/>
            <person name="Hittinger C.T."/>
            <person name="Goker M."/>
            <person name="Salamov A."/>
            <person name="Wisecaver J."/>
            <person name="Long T.M."/>
            <person name="Aerts A.L."/>
            <person name="Barry K."/>
            <person name="Choi C."/>
            <person name="Clum A."/>
            <person name="Coughlan A.Y."/>
            <person name="Deshpande S."/>
            <person name="Douglass A.P."/>
            <person name="Hanson S.J."/>
            <person name="Klenk H.-P."/>
            <person name="Labutti K."/>
            <person name="Lapidus A."/>
            <person name="Lindquist E."/>
            <person name="Lipzen A."/>
            <person name="Meier-Kolthoff J.P."/>
            <person name="Ohm R.A."/>
            <person name="Otillar R.P."/>
            <person name="Pangilinan J."/>
            <person name="Peng Y."/>
            <person name="Rokas A."/>
            <person name="Rosa C.A."/>
            <person name="Scheuner C."/>
            <person name="Sibirny A.A."/>
            <person name="Slot J.C."/>
            <person name="Stielow J.B."/>
            <person name="Sun H."/>
            <person name="Kurtzman C.P."/>
            <person name="Blackwell M."/>
            <person name="Grigoriev I.V."/>
            <person name="Jeffries T.W."/>
        </authorList>
    </citation>
    <scope>NUCLEOTIDE SEQUENCE [LARGE SCALE GENOMIC DNA]</scope>
    <source>
        <strain evidence="8">NRRL YB-2248</strain>
    </source>
</reference>
<evidence type="ECO:0008006" key="9">
    <source>
        <dbReference type="Google" id="ProtNLM"/>
    </source>
</evidence>
<evidence type="ECO:0000256" key="2">
    <source>
        <dbReference type="PROSITE-ProRule" id="PRU00168"/>
    </source>
</evidence>
<organism evidence="7 8">
    <name type="scientific">[Candida] arabinofermentans NRRL YB-2248</name>
    <dbReference type="NCBI Taxonomy" id="983967"/>
    <lineage>
        <taxon>Eukaryota</taxon>
        <taxon>Fungi</taxon>
        <taxon>Dikarya</taxon>
        <taxon>Ascomycota</taxon>
        <taxon>Saccharomycotina</taxon>
        <taxon>Pichiomycetes</taxon>
        <taxon>Pichiales</taxon>
        <taxon>Pichiaceae</taxon>
        <taxon>Ogataea</taxon>
        <taxon>Ogataea/Candida clade</taxon>
    </lineage>
</organism>
<dbReference type="InterPro" id="IPR023578">
    <property type="entry name" value="Ras_GEF_dom_sf"/>
</dbReference>
<feature type="compositionally biased region" description="Basic and acidic residues" evidence="4">
    <location>
        <begin position="697"/>
        <end position="706"/>
    </location>
</feature>
<dbReference type="SUPFAM" id="SSF48366">
    <property type="entry name" value="Ras GEF"/>
    <property type="match status" value="1"/>
</dbReference>
<gene>
    <name evidence="7" type="ORF">CANARDRAFT_29762</name>
</gene>
<dbReference type="GO" id="GO:0005886">
    <property type="term" value="C:plasma membrane"/>
    <property type="evidence" value="ECO:0007669"/>
    <property type="project" value="TreeGrafter"/>
</dbReference>
<evidence type="ECO:0000313" key="8">
    <source>
        <dbReference type="Proteomes" id="UP000094801"/>
    </source>
</evidence>
<evidence type="ECO:0000259" key="6">
    <source>
        <dbReference type="PROSITE" id="PS50212"/>
    </source>
</evidence>
<protein>
    <recommendedName>
        <fullName evidence="9">Ras-GEF domain-containing protein</fullName>
    </recommendedName>
</protein>
<feature type="region of interest" description="Disordered" evidence="4">
    <location>
        <begin position="430"/>
        <end position="462"/>
    </location>
</feature>
<dbReference type="GO" id="GO:0007265">
    <property type="term" value="P:Ras protein signal transduction"/>
    <property type="evidence" value="ECO:0007669"/>
    <property type="project" value="TreeGrafter"/>
</dbReference>
<feature type="compositionally biased region" description="Acidic residues" evidence="4">
    <location>
        <begin position="728"/>
        <end position="742"/>
    </location>
</feature>
<dbReference type="PROSITE" id="PS50212">
    <property type="entry name" value="RASGEF_NTER"/>
    <property type="match status" value="1"/>
</dbReference>
<dbReference type="InterPro" id="IPR000651">
    <property type="entry name" value="Ras-like_Gua-exchang_fac_N"/>
</dbReference>
<dbReference type="PROSITE" id="PS50009">
    <property type="entry name" value="RASGEF_CAT"/>
    <property type="match status" value="1"/>
</dbReference>
<evidence type="ECO:0000256" key="3">
    <source>
        <dbReference type="SAM" id="Coils"/>
    </source>
</evidence>
<dbReference type="InterPro" id="IPR001895">
    <property type="entry name" value="RASGEF_cat_dom"/>
</dbReference>
<dbReference type="Gene3D" id="1.20.870.10">
    <property type="entry name" value="Son of sevenless (SoS) protein Chain: S domain 1"/>
    <property type="match status" value="1"/>
</dbReference>
<keyword evidence="8" id="KW-1185">Reference proteome</keyword>
<dbReference type="Pfam" id="PF00617">
    <property type="entry name" value="RasGEF"/>
    <property type="match status" value="1"/>
</dbReference>
<feature type="coiled-coil region" evidence="3">
    <location>
        <begin position="1266"/>
        <end position="1293"/>
    </location>
</feature>
<dbReference type="Pfam" id="PF00618">
    <property type="entry name" value="RasGEF_N"/>
    <property type="match status" value="1"/>
</dbReference>
<evidence type="ECO:0000259" key="5">
    <source>
        <dbReference type="PROSITE" id="PS50009"/>
    </source>
</evidence>
<feature type="domain" description="Ras-GEF" evidence="5">
    <location>
        <begin position="1084"/>
        <end position="1347"/>
    </location>
</feature>
<dbReference type="InterPro" id="IPR036964">
    <property type="entry name" value="RASGEF_cat_dom_sf"/>
</dbReference>